<dbReference type="InterPro" id="IPR036390">
    <property type="entry name" value="WH_DNA-bd_sf"/>
</dbReference>
<reference evidence="6 7" key="1">
    <citation type="submission" date="2018-08" db="EMBL/GenBank/DDBJ databases">
        <title>A genome reference for cultivated species of the human gut microbiota.</title>
        <authorList>
            <person name="Zou Y."/>
            <person name="Xue W."/>
            <person name="Luo G."/>
        </authorList>
    </citation>
    <scope>NUCLEOTIDE SEQUENCE [LARGE SCALE GENOMIC DNA]</scope>
    <source>
        <strain evidence="6 7">AF24-2</strain>
    </source>
</reference>
<evidence type="ECO:0000256" key="1">
    <source>
        <dbReference type="ARBA" id="ARBA00011046"/>
    </source>
</evidence>
<evidence type="ECO:0000313" key="5">
    <source>
        <dbReference type="EMBL" id="HJF08954.1"/>
    </source>
</evidence>
<evidence type="ECO:0000313" key="6">
    <source>
        <dbReference type="EMBL" id="RGR99776.1"/>
    </source>
</evidence>
<dbReference type="Proteomes" id="UP000718012">
    <property type="component" value="Unassembled WGS sequence"/>
</dbReference>
<accession>A0A412GXX4</accession>
<keyword evidence="4" id="KW-0804">Transcription</keyword>
<dbReference type="Pfam" id="PF03965">
    <property type="entry name" value="Penicillinase_R"/>
    <property type="match status" value="1"/>
</dbReference>
<dbReference type="GO" id="GO:0045892">
    <property type="term" value="P:negative regulation of DNA-templated transcription"/>
    <property type="evidence" value="ECO:0007669"/>
    <property type="project" value="InterPro"/>
</dbReference>
<sequence length="124" mass="14498">MKRLTAKEEEIMGFFWTKGPLFVKELLTFYDDPKPHFNTLSTIVRGLEEKGYLSHEAFGNTYRYFAIVTEDSFRTRTLKSVISKYFNNSFLGAVSSLVKEEDISIEELKELIRQVEEGENEKKQ</sequence>
<name>A0A412GXX4_9BACT</name>
<dbReference type="RefSeq" id="WP_007568240.1">
    <property type="nucleotide sequence ID" value="NZ_CABKNL010000047.1"/>
</dbReference>
<keyword evidence="2" id="KW-0805">Transcription regulation</keyword>
<dbReference type="EMBL" id="QRUU01000004">
    <property type="protein sequence ID" value="RGR99776.1"/>
    <property type="molecule type" value="Genomic_DNA"/>
</dbReference>
<evidence type="ECO:0000313" key="7">
    <source>
        <dbReference type="Proteomes" id="UP000285864"/>
    </source>
</evidence>
<dbReference type="InterPro" id="IPR005650">
    <property type="entry name" value="BlaI_family"/>
</dbReference>
<dbReference type="GeneID" id="79858221"/>
<reference evidence="5" key="2">
    <citation type="journal article" date="2021" name="PeerJ">
        <title>Extensive microbial diversity within the chicken gut microbiome revealed by metagenomics and culture.</title>
        <authorList>
            <person name="Gilroy R."/>
            <person name="Ravi A."/>
            <person name="Getino M."/>
            <person name="Pursley I."/>
            <person name="Horton D.L."/>
            <person name="Alikhan N.F."/>
            <person name="Baker D."/>
            <person name="Gharbi K."/>
            <person name="Hall N."/>
            <person name="Watson M."/>
            <person name="Adriaenssens E.M."/>
            <person name="Foster-Nyarko E."/>
            <person name="Jarju S."/>
            <person name="Secka A."/>
            <person name="Antonio M."/>
            <person name="Oren A."/>
            <person name="Chaudhuri R.R."/>
            <person name="La Ragione R."/>
            <person name="Hildebrand F."/>
            <person name="Pallen M.J."/>
        </authorList>
    </citation>
    <scope>NUCLEOTIDE SEQUENCE</scope>
    <source>
        <strain evidence="5">CHK165-8395</strain>
    </source>
</reference>
<dbReference type="GO" id="GO:0003677">
    <property type="term" value="F:DNA binding"/>
    <property type="evidence" value="ECO:0007669"/>
    <property type="project" value="UniProtKB-KW"/>
</dbReference>
<dbReference type="EMBL" id="DYXD01000265">
    <property type="protein sequence ID" value="HJF08954.1"/>
    <property type="molecule type" value="Genomic_DNA"/>
</dbReference>
<dbReference type="Gene3D" id="1.10.10.10">
    <property type="entry name" value="Winged helix-like DNA-binding domain superfamily/Winged helix DNA-binding domain"/>
    <property type="match status" value="1"/>
</dbReference>
<evidence type="ECO:0000256" key="4">
    <source>
        <dbReference type="ARBA" id="ARBA00023163"/>
    </source>
</evidence>
<organism evidence="6 7">
    <name type="scientific">Phocaeicola coprocola</name>
    <dbReference type="NCBI Taxonomy" id="310298"/>
    <lineage>
        <taxon>Bacteria</taxon>
        <taxon>Pseudomonadati</taxon>
        <taxon>Bacteroidota</taxon>
        <taxon>Bacteroidia</taxon>
        <taxon>Bacteroidales</taxon>
        <taxon>Bacteroidaceae</taxon>
        <taxon>Phocaeicola</taxon>
    </lineage>
</organism>
<dbReference type="SUPFAM" id="SSF46785">
    <property type="entry name" value="Winged helix' DNA-binding domain"/>
    <property type="match status" value="1"/>
</dbReference>
<evidence type="ECO:0000256" key="2">
    <source>
        <dbReference type="ARBA" id="ARBA00023015"/>
    </source>
</evidence>
<dbReference type="Gene3D" id="1.10.4040.10">
    <property type="entry name" value="Penicillinase repressor domain"/>
    <property type="match status" value="1"/>
</dbReference>
<keyword evidence="7" id="KW-1185">Reference proteome</keyword>
<gene>
    <name evidence="6" type="ORF">DWY20_01690</name>
    <name evidence="5" type="ORF">K8U81_12360</name>
</gene>
<evidence type="ECO:0000256" key="3">
    <source>
        <dbReference type="ARBA" id="ARBA00023125"/>
    </source>
</evidence>
<comment type="caution">
    <text evidence="6">The sequence shown here is derived from an EMBL/GenBank/DDBJ whole genome shotgun (WGS) entry which is preliminary data.</text>
</comment>
<protein>
    <submittedName>
        <fullName evidence="6">BlaI/MecI/CopY family transcriptional regulator</fullName>
    </submittedName>
</protein>
<dbReference type="Proteomes" id="UP000285864">
    <property type="component" value="Unassembled WGS sequence"/>
</dbReference>
<proteinExistence type="inferred from homology"/>
<keyword evidence="3" id="KW-0238">DNA-binding</keyword>
<reference evidence="5" key="3">
    <citation type="submission" date="2021-09" db="EMBL/GenBank/DDBJ databases">
        <authorList>
            <person name="Gilroy R."/>
        </authorList>
    </citation>
    <scope>NUCLEOTIDE SEQUENCE</scope>
    <source>
        <strain evidence="5">CHK165-8395</strain>
    </source>
</reference>
<dbReference type="AlphaFoldDB" id="A0A412GXX4"/>
<dbReference type="InterPro" id="IPR036388">
    <property type="entry name" value="WH-like_DNA-bd_sf"/>
</dbReference>
<comment type="similarity">
    <text evidence="1">Belongs to the BlaI transcriptional regulatory family.</text>
</comment>